<dbReference type="EMBL" id="RKLV01000004">
    <property type="protein sequence ID" value="MCX2818845.1"/>
    <property type="molecule type" value="Genomic_DNA"/>
</dbReference>
<keyword evidence="2" id="KW-0902">Two-component regulatory system</keyword>
<evidence type="ECO:0000256" key="4">
    <source>
        <dbReference type="ARBA" id="ARBA00023125"/>
    </source>
</evidence>
<dbReference type="Proteomes" id="UP001149411">
    <property type="component" value="Unassembled WGS sequence"/>
</dbReference>
<dbReference type="RefSeq" id="WP_266086683.1">
    <property type="nucleotide sequence ID" value="NZ_RKLV01000004.1"/>
</dbReference>
<evidence type="ECO:0000256" key="3">
    <source>
        <dbReference type="ARBA" id="ARBA00023015"/>
    </source>
</evidence>
<dbReference type="GO" id="GO:0006355">
    <property type="term" value="P:regulation of DNA-templated transcription"/>
    <property type="evidence" value="ECO:0007669"/>
    <property type="project" value="TreeGrafter"/>
</dbReference>
<keyword evidence="4" id="KW-0238">DNA-binding</keyword>
<dbReference type="Pfam" id="PF08663">
    <property type="entry name" value="HalX"/>
    <property type="match status" value="1"/>
</dbReference>
<dbReference type="GO" id="GO:0032993">
    <property type="term" value="C:protein-DNA complex"/>
    <property type="evidence" value="ECO:0007669"/>
    <property type="project" value="TreeGrafter"/>
</dbReference>
<evidence type="ECO:0000259" key="7">
    <source>
        <dbReference type="PROSITE" id="PS50110"/>
    </source>
</evidence>
<evidence type="ECO:0000256" key="1">
    <source>
        <dbReference type="ARBA" id="ARBA00022553"/>
    </source>
</evidence>
<gene>
    <name evidence="8" type="ORF">EGH25_05725</name>
</gene>
<dbReference type="PROSITE" id="PS50110">
    <property type="entry name" value="RESPONSE_REGULATORY"/>
    <property type="match status" value="1"/>
</dbReference>
<evidence type="ECO:0000256" key="2">
    <source>
        <dbReference type="ARBA" id="ARBA00023012"/>
    </source>
</evidence>
<organism evidence="8 9">
    <name type="scientific">Halorutilus salinus</name>
    <dbReference type="NCBI Taxonomy" id="2487751"/>
    <lineage>
        <taxon>Archaea</taxon>
        <taxon>Methanobacteriati</taxon>
        <taxon>Methanobacteriota</taxon>
        <taxon>Stenosarchaea group</taxon>
        <taxon>Halobacteria</taxon>
        <taxon>Halorutilales</taxon>
        <taxon>Halorutilaceae</taxon>
        <taxon>Halorutilus</taxon>
    </lineage>
</organism>
<accession>A0A9Q4C4H9</accession>
<evidence type="ECO:0000313" key="9">
    <source>
        <dbReference type="Proteomes" id="UP001149411"/>
    </source>
</evidence>
<dbReference type="GO" id="GO:0005829">
    <property type="term" value="C:cytosol"/>
    <property type="evidence" value="ECO:0007669"/>
    <property type="project" value="TreeGrafter"/>
</dbReference>
<protein>
    <submittedName>
        <fullName evidence="8">Response regulator</fullName>
    </submittedName>
</protein>
<dbReference type="SMART" id="SM00448">
    <property type="entry name" value="REC"/>
    <property type="match status" value="1"/>
</dbReference>
<dbReference type="Gene3D" id="3.40.50.2300">
    <property type="match status" value="1"/>
</dbReference>
<comment type="caution">
    <text evidence="8">The sequence shown here is derived from an EMBL/GenBank/DDBJ whole genome shotgun (WGS) entry which is preliminary data.</text>
</comment>
<dbReference type="PANTHER" id="PTHR48111:SF1">
    <property type="entry name" value="TWO-COMPONENT RESPONSE REGULATOR ORR33"/>
    <property type="match status" value="1"/>
</dbReference>
<dbReference type="InterPro" id="IPR039420">
    <property type="entry name" value="WalR-like"/>
</dbReference>
<dbReference type="Pfam" id="PF00072">
    <property type="entry name" value="Response_reg"/>
    <property type="match status" value="1"/>
</dbReference>
<dbReference type="GO" id="GO:0000976">
    <property type="term" value="F:transcription cis-regulatory region binding"/>
    <property type="evidence" value="ECO:0007669"/>
    <property type="project" value="TreeGrafter"/>
</dbReference>
<dbReference type="InterPro" id="IPR001789">
    <property type="entry name" value="Sig_transdc_resp-reg_receiver"/>
</dbReference>
<evidence type="ECO:0000256" key="6">
    <source>
        <dbReference type="PROSITE-ProRule" id="PRU00169"/>
    </source>
</evidence>
<evidence type="ECO:0000313" key="8">
    <source>
        <dbReference type="EMBL" id="MCX2818845.1"/>
    </source>
</evidence>
<name>A0A9Q4C4H9_9EURY</name>
<dbReference type="AlphaFoldDB" id="A0A9Q4C4H9"/>
<evidence type="ECO:0000256" key="5">
    <source>
        <dbReference type="ARBA" id="ARBA00023163"/>
    </source>
</evidence>
<proteinExistence type="predicted"/>
<dbReference type="PANTHER" id="PTHR48111">
    <property type="entry name" value="REGULATOR OF RPOS"/>
    <property type="match status" value="1"/>
</dbReference>
<sequence length="178" mass="20072">MIVDDDPGVLDTYSAWLSGTYDLLTASDGEEALDTMHKDVSVILLDRRMPGISGMEVLDEIRDSGYDPRVAVVTAVEPEFEVIGMGFDAYLVKPVTKDELTETVEKLLKRVEYGEKLIEYHSLVSKKVLFEGKKTDEELANSDEYARLNERLEQVESRVDEISREMSADGFKSVVRDI</sequence>
<keyword evidence="3" id="KW-0805">Transcription regulation</keyword>
<dbReference type="SUPFAM" id="SSF52172">
    <property type="entry name" value="CheY-like"/>
    <property type="match status" value="1"/>
</dbReference>
<feature type="domain" description="Response regulatory" evidence="7">
    <location>
        <begin position="1"/>
        <end position="108"/>
    </location>
</feature>
<dbReference type="GO" id="GO:0000156">
    <property type="term" value="F:phosphorelay response regulator activity"/>
    <property type="evidence" value="ECO:0007669"/>
    <property type="project" value="TreeGrafter"/>
</dbReference>
<feature type="modified residue" description="4-aspartylphosphate" evidence="6">
    <location>
        <position position="46"/>
    </location>
</feature>
<dbReference type="InterPro" id="IPR013971">
    <property type="entry name" value="HalX_domain"/>
</dbReference>
<keyword evidence="9" id="KW-1185">Reference proteome</keyword>
<dbReference type="CDD" id="cd00156">
    <property type="entry name" value="REC"/>
    <property type="match status" value="1"/>
</dbReference>
<dbReference type="InterPro" id="IPR011006">
    <property type="entry name" value="CheY-like_superfamily"/>
</dbReference>
<keyword evidence="5" id="KW-0804">Transcription</keyword>
<keyword evidence="1 6" id="KW-0597">Phosphoprotein</keyword>
<reference evidence="8" key="1">
    <citation type="submission" date="2022-09" db="EMBL/GenBank/DDBJ databases">
        <title>Haloadaptaus new haloarchaeum isolated from saline soil.</title>
        <authorList>
            <person name="Duran-Viseras A."/>
            <person name="Sanchez-Porro C."/>
            <person name="Ventosa A."/>
        </authorList>
    </citation>
    <scope>NUCLEOTIDE SEQUENCE</scope>
    <source>
        <strain evidence="8">F3-133</strain>
    </source>
</reference>